<evidence type="ECO:0000313" key="1">
    <source>
        <dbReference type="EMBL" id="CAD8153361.1"/>
    </source>
</evidence>
<evidence type="ECO:0000313" key="2">
    <source>
        <dbReference type="Proteomes" id="UP000689195"/>
    </source>
</evidence>
<proteinExistence type="predicted"/>
<organism evidence="1 2">
    <name type="scientific">Paramecium pentaurelia</name>
    <dbReference type="NCBI Taxonomy" id="43138"/>
    <lineage>
        <taxon>Eukaryota</taxon>
        <taxon>Sar</taxon>
        <taxon>Alveolata</taxon>
        <taxon>Ciliophora</taxon>
        <taxon>Intramacronucleata</taxon>
        <taxon>Oligohymenophorea</taxon>
        <taxon>Peniculida</taxon>
        <taxon>Parameciidae</taxon>
        <taxon>Paramecium</taxon>
    </lineage>
</organism>
<accession>A0A8S1TGW7</accession>
<keyword evidence="2" id="KW-1185">Reference proteome</keyword>
<dbReference type="Proteomes" id="UP000689195">
    <property type="component" value="Unassembled WGS sequence"/>
</dbReference>
<protein>
    <submittedName>
        <fullName evidence="1">Uncharacterized protein</fullName>
    </submittedName>
</protein>
<reference evidence="1" key="1">
    <citation type="submission" date="2021-01" db="EMBL/GenBank/DDBJ databases">
        <authorList>
            <consortium name="Genoscope - CEA"/>
            <person name="William W."/>
        </authorList>
    </citation>
    <scope>NUCLEOTIDE SEQUENCE</scope>
</reference>
<comment type="caution">
    <text evidence="1">The sequence shown here is derived from an EMBL/GenBank/DDBJ whole genome shotgun (WGS) entry which is preliminary data.</text>
</comment>
<sequence>MSYLSNDNNKITIKIIDRVQVICFFLRNLFGRNQINDKGIMYQNQQKFEIQQKKFIAQKLILVLIK</sequence>
<name>A0A8S1TGW7_9CILI</name>
<dbReference type="AlphaFoldDB" id="A0A8S1TGW7"/>
<gene>
    <name evidence="1" type="ORF">PPENT_87.1.T0240166</name>
</gene>
<dbReference type="EMBL" id="CAJJDO010000024">
    <property type="protein sequence ID" value="CAD8153361.1"/>
    <property type="molecule type" value="Genomic_DNA"/>
</dbReference>